<accession>A0A4R1K1J8</accession>
<dbReference type="OrthoDB" id="9790012at2"/>
<keyword evidence="2" id="KW-1185">Reference proteome</keyword>
<dbReference type="RefSeq" id="WP_131912316.1">
    <property type="nucleotide sequence ID" value="NZ_OU594967.1"/>
</dbReference>
<dbReference type="EMBL" id="SMGD01000012">
    <property type="protein sequence ID" value="TCK57770.1"/>
    <property type="molecule type" value="Genomic_DNA"/>
</dbReference>
<keyword evidence="1" id="KW-0378">Hydrolase</keyword>
<evidence type="ECO:0000313" key="1">
    <source>
        <dbReference type="EMBL" id="TCK57770.1"/>
    </source>
</evidence>
<organism evidence="1 2">
    <name type="scientific">Celerinatantimonas diazotrophica</name>
    <dbReference type="NCBI Taxonomy" id="412034"/>
    <lineage>
        <taxon>Bacteria</taxon>
        <taxon>Pseudomonadati</taxon>
        <taxon>Pseudomonadota</taxon>
        <taxon>Gammaproteobacteria</taxon>
        <taxon>Celerinatantimonadaceae</taxon>
        <taxon>Celerinatantimonas</taxon>
    </lineage>
</organism>
<dbReference type="GO" id="GO:0016787">
    <property type="term" value="F:hydrolase activity"/>
    <property type="evidence" value="ECO:0007669"/>
    <property type="project" value="UniProtKB-KW"/>
</dbReference>
<gene>
    <name evidence="1" type="ORF">EV690_1466</name>
</gene>
<evidence type="ECO:0000313" key="2">
    <source>
        <dbReference type="Proteomes" id="UP000295565"/>
    </source>
</evidence>
<dbReference type="Gene3D" id="3.60.20.10">
    <property type="entry name" value="Glutamine Phosphoribosylpyrophosphate, subunit 1, domain 1"/>
    <property type="match status" value="1"/>
</dbReference>
<dbReference type="InterPro" id="IPR029055">
    <property type="entry name" value="Ntn_hydrolases_N"/>
</dbReference>
<dbReference type="SUPFAM" id="SSF56235">
    <property type="entry name" value="N-terminal nucleophile aminohydrolases (Ntn hydrolases)"/>
    <property type="match status" value="1"/>
</dbReference>
<dbReference type="Pfam" id="PF06267">
    <property type="entry name" value="DUF1028"/>
    <property type="match status" value="1"/>
</dbReference>
<dbReference type="PANTHER" id="PTHR39328">
    <property type="entry name" value="BLL2871 PROTEIN"/>
    <property type="match status" value="1"/>
</dbReference>
<dbReference type="PANTHER" id="PTHR39328:SF1">
    <property type="entry name" value="BLL2871 PROTEIN"/>
    <property type="match status" value="1"/>
</dbReference>
<comment type="caution">
    <text evidence="1">The sequence shown here is derived from an EMBL/GenBank/DDBJ whole genome shotgun (WGS) entry which is preliminary data.</text>
</comment>
<dbReference type="Proteomes" id="UP000295565">
    <property type="component" value="Unassembled WGS sequence"/>
</dbReference>
<proteinExistence type="predicted"/>
<dbReference type="InterPro" id="IPR010430">
    <property type="entry name" value="DUF1028"/>
</dbReference>
<dbReference type="AlphaFoldDB" id="A0A4R1K1J8"/>
<name>A0A4R1K1J8_9GAMM</name>
<sequence>MTLSLLHFNPATGVAAAITATGGPSVGGYVHHCWKNLGALATQGYYTNPWYADFAKEQLKQGVSSKKIIEQLTKLDREHRYRQCLVIDKQGQSAVLNGAENMPQIHALTLSHVAAAGNLLASGEVIEAMTQSFVGAICANPSEVLSHQQPPEYHPHYESELAHQLISALNQALIQGGDTRGVKSAALRIESPNRAPIDIRVDWASNNVIDHLQDILHHVEADDFQDFLSHLPNDVQV</sequence>
<protein>
    <submittedName>
        <fullName evidence="1">Putative Ntn-hydrolase superfamily protein</fullName>
    </submittedName>
</protein>
<reference evidence="1 2" key="1">
    <citation type="submission" date="2019-03" db="EMBL/GenBank/DDBJ databases">
        <title>Genomic Encyclopedia of Type Strains, Phase IV (KMG-IV): sequencing the most valuable type-strain genomes for metagenomic binning, comparative biology and taxonomic classification.</title>
        <authorList>
            <person name="Goeker M."/>
        </authorList>
    </citation>
    <scope>NUCLEOTIDE SEQUENCE [LARGE SCALE GENOMIC DNA]</scope>
    <source>
        <strain evidence="1 2">DSM 18577</strain>
    </source>
</reference>